<dbReference type="Gene3D" id="3.30.1330.60">
    <property type="entry name" value="OmpA-like domain"/>
    <property type="match status" value="1"/>
</dbReference>
<organism evidence="7 8">
    <name type="scientific">Photobacterium aquimaris</name>
    <dbReference type="NCBI Taxonomy" id="512643"/>
    <lineage>
        <taxon>Bacteria</taxon>
        <taxon>Pseudomonadati</taxon>
        <taxon>Pseudomonadota</taxon>
        <taxon>Gammaproteobacteria</taxon>
        <taxon>Vibrionales</taxon>
        <taxon>Vibrionaceae</taxon>
        <taxon>Photobacterium</taxon>
    </lineage>
</organism>
<dbReference type="InterPro" id="IPR050330">
    <property type="entry name" value="Bact_OuterMem_StrucFunc"/>
</dbReference>
<feature type="domain" description="OmpA-like" evidence="6">
    <location>
        <begin position="45"/>
        <end position="161"/>
    </location>
</feature>
<evidence type="ECO:0000256" key="1">
    <source>
        <dbReference type="ARBA" id="ARBA00004442"/>
    </source>
</evidence>
<evidence type="ECO:0000313" key="7">
    <source>
        <dbReference type="EMBL" id="PSU12858.1"/>
    </source>
</evidence>
<dbReference type="EMBL" id="PYLY01000001">
    <property type="protein sequence ID" value="PSU12858.1"/>
    <property type="molecule type" value="Genomic_DNA"/>
</dbReference>
<protein>
    <submittedName>
        <fullName evidence="7">OmpA family protein</fullName>
    </submittedName>
</protein>
<accession>A0A2T3I376</accession>
<reference evidence="7 8" key="1">
    <citation type="submission" date="2018-03" db="EMBL/GenBank/DDBJ databases">
        <title>Whole genome sequencing of Histamine producing bacteria.</title>
        <authorList>
            <person name="Butler K."/>
        </authorList>
    </citation>
    <scope>NUCLEOTIDE SEQUENCE [LARGE SCALE GENOMIC DNA]</scope>
    <source>
        <strain evidence="7 8">DSM 23343</strain>
    </source>
</reference>
<dbReference type="Pfam" id="PF00691">
    <property type="entry name" value="OmpA"/>
    <property type="match status" value="1"/>
</dbReference>
<dbReference type="InterPro" id="IPR006665">
    <property type="entry name" value="OmpA-like"/>
</dbReference>
<dbReference type="Proteomes" id="UP000241858">
    <property type="component" value="Unassembled WGS sequence"/>
</dbReference>
<sequence length="179" mass="19589">MMKCAMTLLFLNSLLLSGCVSDRAIYTEYGKLDCGADTPPMEILVDATEPWPTVINFEFDKSHATSDQQQKLMSAVSILQNNPSLNLAVIGSADSAGQNAYNNTLASKRATNVTDYFKQQGIAASRIVTLSSGAREQFVVSNNKQRNLVNRRVQLILLDSDFNPVGLQYKAAIDHLSAQ</sequence>
<dbReference type="PROSITE" id="PS51257">
    <property type="entry name" value="PROKAR_LIPOPROTEIN"/>
    <property type="match status" value="1"/>
</dbReference>
<dbReference type="PANTHER" id="PTHR30329:SF21">
    <property type="entry name" value="LIPOPROTEIN YIAD-RELATED"/>
    <property type="match status" value="1"/>
</dbReference>
<dbReference type="GO" id="GO:0009279">
    <property type="term" value="C:cell outer membrane"/>
    <property type="evidence" value="ECO:0007669"/>
    <property type="project" value="UniProtKB-SubCell"/>
</dbReference>
<evidence type="ECO:0000256" key="5">
    <source>
        <dbReference type="SAM" id="SignalP"/>
    </source>
</evidence>
<feature type="chain" id="PRO_5015693811" evidence="5">
    <location>
        <begin position="19"/>
        <end position="179"/>
    </location>
</feature>
<keyword evidence="2 4" id="KW-0472">Membrane</keyword>
<dbReference type="PROSITE" id="PS51123">
    <property type="entry name" value="OMPA_2"/>
    <property type="match status" value="1"/>
</dbReference>
<gene>
    <name evidence="7" type="ORF">C0W81_00285</name>
</gene>
<name>A0A2T3I376_9GAMM</name>
<evidence type="ECO:0000313" key="8">
    <source>
        <dbReference type="Proteomes" id="UP000241858"/>
    </source>
</evidence>
<dbReference type="AlphaFoldDB" id="A0A2T3I376"/>
<feature type="signal peptide" evidence="5">
    <location>
        <begin position="1"/>
        <end position="18"/>
    </location>
</feature>
<comment type="subcellular location">
    <subcellularLocation>
        <location evidence="1">Cell outer membrane</location>
    </subcellularLocation>
</comment>
<evidence type="ECO:0000259" key="6">
    <source>
        <dbReference type="PROSITE" id="PS51123"/>
    </source>
</evidence>
<dbReference type="SUPFAM" id="SSF103088">
    <property type="entry name" value="OmpA-like"/>
    <property type="match status" value="1"/>
</dbReference>
<dbReference type="InterPro" id="IPR036737">
    <property type="entry name" value="OmpA-like_sf"/>
</dbReference>
<dbReference type="PANTHER" id="PTHR30329">
    <property type="entry name" value="STATOR ELEMENT OF FLAGELLAR MOTOR COMPLEX"/>
    <property type="match status" value="1"/>
</dbReference>
<evidence type="ECO:0000256" key="2">
    <source>
        <dbReference type="ARBA" id="ARBA00023136"/>
    </source>
</evidence>
<dbReference type="OrthoDB" id="9782229at2"/>
<keyword evidence="5" id="KW-0732">Signal</keyword>
<keyword evidence="3" id="KW-0998">Cell outer membrane</keyword>
<evidence type="ECO:0000256" key="4">
    <source>
        <dbReference type="PROSITE-ProRule" id="PRU00473"/>
    </source>
</evidence>
<comment type="caution">
    <text evidence="7">The sequence shown here is derived from an EMBL/GenBank/DDBJ whole genome shotgun (WGS) entry which is preliminary data.</text>
</comment>
<proteinExistence type="predicted"/>
<dbReference type="InterPro" id="IPR006664">
    <property type="entry name" value="OMP_bac"/>
</dbReference>
<dbReference type="PRINTS" id="PR01021">
    <property type="entry name" value="OMPADOMAIN"/>
</dbReference>
<evidence type="ECO:0000256" key="3">
    <source>
        <dbReference type="ARBA" id="ARBA00023237"/>
    </source>
</evidence>
<dbReference type="CDD" id="cd07185">
    <property type="entry name" value="OmpA_C-like"/>
    <property type="match status" value="1"/>
</dbReference>